<keyword evidence="5 11" id="KW-0479">Metal-binding</keyword>
<evidence type="ECO:0000256" key="8">
    <source>
        <dbReference type="ARBA" id="ARBA00023049"/>
    </source>
</evidence>
<evidence type="ECO:0000256" key="9">
    <source>
        <dbReference type="NCBIfam" id="TIGR01882"/>
    </source>
</evidence>
<sequence>MSKVLDYFLDYVKYDTQSKANEDQVPSTKKQYALARHLAEQLKEMGAENVRLSEEHCYVYATIPATAKQEVPSLGFIAHMDTSPAVSGKDVKARVIHYEGGDILLNEEKQIVMKAAENPSLKLVKGQDLVVTDGTTLLGADDKAGVAEIMAAAEYLLAHPEIPHGAVQIGFTPDEEVGRGVDFFDVEGFGADYAYTVDSGPLGDLEFENFNAVNYRVTVTGKSIHPGSAKGVMKNALLMAMEFHQMLPVFENPAFTEGYEGFYHLDEMNGSVEKAVMEYIIRDHDAEKFDKKVERFQKIAEYLNEKYGEGSFLLTEECSYRNMREMIEPHMHLIDNAKKAMEKLGIPPLVSPIRGGTDGARLSYMGLPCPNLCTGGCNAHGRFEYACVQSMEKIVELIIEIIRLYA</sequence>
<dbReference type="EMBL" id="SGXF01000006">
    <property type="protein sequence ID" value="RZS92913.1"/>
    <property type="molecule type" value="Genomic_DNA"/>
</dbReference>
<feature type="binding site" evidence="11">
    <location>
        <position position="198"/>
    </location>
    <ligand>
        <name>Zn(2+)</name>
        <dbReference type="ChEBI" id="CHEBI:29105"/>
        <label>1</label>
    </ligand>
</feature>
<dbReference type="AlphaFoldDB" id="A0A4Q7NZK4"/>
<reference evidence="13 14" key="1">
    <citation type="submission" date="2019-02" db="EMBL/GenBank/DDBJ databases">
        <title>Genomic Encyclopedia of Type Strains, Phase IV (KMG-IV): sequencing the most valuable type-strain genomes for metagenomic binning, comparative biology and taxonomic classification.</title>
        <authorList>
            <person name="Goeker M."/>
        </authorList>
    </citation>
    <scope>NUCLEOTIDE SEQUENCE [LARGE SCALE GENOMIC DNA]</scope>
    <source>
        <strain evidence="13 14">DSM 29486</strain>
    </source>
</reference>
<dbReference type="RefSeq" id="WP_130435915.1">
    <property type="nucleotide sequence ID" value="NZ_SGXF01000006.1"/>
</dbReference>
<keyword evidence="6" id="KW-0378">Hydrolase</keyword>
<dbReference type="CDD" id="cd03892">
    <property type="entry name" value="M20_peptT"/>
    <property type="match status" value="1"/>
</dbReference>
<evidence type="ECO:0000256" key="2">
    <source>
        <dbReference type="ARBA" id="ARBA00009692"/>
    </source>
</evidence>
<dbReference type="GO" id="GO:0008237">
    <property type="term" value="F:metallopeptidase activity"/>
    <property type="evidence" value="ECO:0007669"/>
    <property type="project" value="UniProtKB-KW"/>
</dbReference>
<evidence type="ECO:0000256" key="6">
    <source>
        <dbReference type="ARBA" id="ARBA00022801"/>
    </source>
</evidence>
<dbReference type="Pfam" id="PF07687">
    <property type="entry name" value="M20_dimer"/>
    <property type="match status" value="1"/>
</dbReference>
<dbReference type="Pfam" id="PF01546">
    <property type="entry name" value="Peptidase_M20"/>
    <property type="match status" value="1"/>
</dbReference>
<comment type="cofactor">
    <cofactor evidence="11">
        <name>Zn(2+)</name>
        <dbReference type="ChEBI" id="CHEBI:29105"/>
    </cofactor>
    <text evidence="11">Binds 2 Zn(2+) ions per subunit.</text>
</comment>
<keyword evidence="4" id="KW-0645">Protease</keyword>
<gene>
    <name evidence="13" type="ORF">EV209_2656</name>
</gene>
<proteinExistence type="inferred from homology"/>
<feature type="active site" evidence="10">
    <location>
        <position position="81"/>
    </location>
</feature>
<keyword evidence="3 13" id="KW-0031">Aminopeptidase</keyword>
<dbReference type="PANTHER" id="PTHR42994">
    <property type="entry name" value="PEPTIDASE T"/>
    <property type="match status" value="1"/>
</dbReference>
<keyword evidence="7 11" id="KW-0862">Zinc</keyword>
<comment type="catalytic activity">
    <reaction evidence="1">
        <text>Release of the N-terminal residue from a tripeptide.</text>
        <dbReference type="EC" id="3.4.11.4"/>
    </reaction>
</comment>
<dbReference type="OrthoDB" id="9804934at2"/>
<evidence type="ECO:0000256" key="7">
    <source>
        <dbReference type="ARBA" id="ARBA00022833"/>
    </source>
</evidence>
<dbReference type="PROSITE" id="PS00758">
    <property type="entry name" value="ARGE_DAPE_CPG2_1"/>
    <property type="match status" value="1"/>
</dbReference>
<dbReference type="NCBIfam" id="NF009920">
    <property type="entry name" value="PRK13381.1"/>
    <property type="match status" value="1"/>
</dbReference>
<comment type="caution">
    <text evidence="13">The sequence shown here is derived from an EMBL/GenBank/DDBJ whole genome shotgun (WGS) entry which is preliminary data.</text>
</comment>
<dbReference type="SUPFAM" id="SSF53187">
    <property type="entry name" value="Zn-dependent exopeptidases"/>
    <property type="match status" value="1"/>
</dbReference>
<dbReference type="GO" id="GO:0006508">
    <property type="term" value="P:proteolysis"/>
    <property type="evidence" value="ECO:0007669"/>
    <property type="project" value="UniProtKB-UniRule"/>
</dbReference>
<dbReference type="GO" id="GO:0005829">
    <property type="term" value="C:cytosol"/>
    <property type="evidence" value="ECO:0007669"/>
    <property type="project" value="TreeGrafter"/>
</dbReference>
<protein>
    <recommendedName>
        <fullName evidence="9">Peptidase T</fullName>
        <ecNumber evidence="9">3.4.11.4</ecNumber>
    </recommendedName>
</protein>
<dbReference type="Gene3D" id="3.30.70.360">
    <property type="match status" value="1"/>
</dbReference>
<feature type="binding site" evidence="11">
    <location>
        <position position="176"/>
    </location>
    <ligand>
        <name>Zn(2+)</name>
        <dbReference type="ChEBI" id="CHEBI:29105"/>
        <label>2</label>
    </ligand>
</feature>
<comment type="similarity">
    <text evidence="2">Belongs to the peptidase M20B family.</text>
</comment>
<dbReference type="InterPro" id="IPR001261">
    <property type="entry name" value="ArgE/DapE_CS"/>
</dbReference>
<dbReference type="NCBIfam" id="NF003976">
    <property type="entry name" value="PRK05469.1"/>
    <property type="match status" value="1"/>
</dbReference>
<feature type="binding site" evidence="11">
    <location>
        <position position="141"/>
    </location>
    <ligand>
        <name>Zn(2+)</name>
        <dbReference type="ChEBI" id="CHEBI:29105"/>
        <label>1</label>
    </ligand>
</feature>
<dbReference type="GO" id="GO:0008270">
    <property type="term" value="F:zinc ion binding"/>
    <property type="evidence" value="ECO:0007669"/>
    <property type="project" value="InterPro"/>
</dbReference>
<dbReference type="NCBIfam" id="TIGR01882">
    <property type="entry name" value="peptidase-T"/>
    <property type="match status" value="1"/>
</dbReference>
<dbReference type="PIRSF" id="PIRSF037215">
    <property type="entry name" value="Peptidase_M20B"/>
    <property type="match status" value="1"/>
</dbReference>
<evidence type="ECO:0000259" key="12">
    <source>
        <dbReference type="Pfam" id="PF07687"/>
    </source>
</evidence>
<feature type="active site" description="Proton acceptor" evidence="10">
    <location>
        <position position="175"/>
    </location>
</feature>
<keyword evidence="8" id="KW-0482">Metalloprotease</keyword>
<dbReference type="GO" id="GO:0006518">
    <property type="term" value="P:peptide metabolic process"/>
    <property type="evidence" value="ECO:0007669"/>
    <property type="project" value="InterPro"/>
</dbReference>
<dbReference type="SUPFAM" id="SSF55031">
    <property type="entry name" value="Bacterial exopeptidase dimerisation domain"/>
    <property type="match status" value="1"/>
</dbReference>
<evidence type="ECO:0000313" key="13">
    <source>
        <dbReference type="EMBL" id="RZS92913.1"/>
    </source>
</evidence>
<dbReference type="InterPro" id="IPR011650">
    <property type="entry name" value="Peptidase_M20_dimer"/>
</dbReference>
<evidence type="ECO:0000256" key="5">
    <source>
        <dbReference type="ARBA" id="ARBA00022723"/>
    </source>
</evidence>
<dbReference type="InterPro" id="IPR036264">
    <property type="entry name" value="Bact_exopeptidase_dim_dom"/>
</dbReference>
<dbReference type="Proteomes" id="UP000292927">
    <property type="component" value="Unassembled WGS sequence"/>
</dbReference>
<feature type="binding site" evidence="11">
    <location>
        <position position="141"/>
    </location>
    <ligand>
        <name>Zn(2+)</name>
        <dbReference type="ChEBI" id="CHEBI:29105"/>
        <label>2</label>
    </ligand>
</feature>
<feature type="binding site" evidence="11">
    <location>
        <position position="79"/>
    </location>
    <ligand>
        <name>Zn(2+)</name>
        <dbReference type="ChEBI" id="CHEBI:29105"/>
        <label>1</label>
    </ligand>
</feature>
<dbReference type="GO" id="GO:0045148">
    <property type="term" value="F:tripeptide aminopeptidase activity"/>
    <property type="evidence" value="ECO:0007669"/>
    <property type="project" value="UniProtKB-UniRule"/>
</dbReference>
<dbReference type="InterPro" id="IPR010161">
    <property type="entry name" value="Peptidase_M20B"/>
</dbReference>
<organism evidence="13 14">
    <name type="scientific">Cuneatibacter caecimuris</name>
    <dbReference type="NCBI Taxonomy" id="1796618"/>
    <lineage>
        <taxon>Bacteria</taxon>
        <taxon>Bacillati</taxon>
        <taxon>Bacillota</taxon>
        <taxon>Clostridia</taxon>
        <taxon>Lachnospirales</taxon>
        <taxon>Lachnospiraceae</taxon>
        <taxon>Cuneatibacter</taxon>
    </lineage>
</organism>
<accession>A0A4Q7NZK4</accession>
<feature type="domain" description="Peptidase M20 dimerisation" evidence="12">
    <location>
        <begin position="208"/>
        <end position="307"/>
    </location>
</feature>
<dbReference type="EC" id="3.4.11.4" evidence="9"/>
<feature type="binding site" evidence="11">
    <location>
        <position position="380"/>
    </location>
    <ligand>
        <name>Zn(2+)</name>
        <dbReference type="ChEBI" id="CHEBI:29105"/>
        <label>2</label>
    </ligand>
</feature>
<name>A0A4Q7NZK4_9FIRM</name>
<dbReference type="PROSITE" id="PS00759">
    <property type="entry name" value="ARGE_DAPE_CPG2_2"/>
    <property type="match status" value="1"/>
</dbReference>
<evidence type="ECO:0000256" key="11">
    <source>
        <dbReference type="PIRSR" id="PIRSR037215-2"/>
    </source>
</evidence>
<evidence type="ECO:0000256" key="1">
    <source>
        <dbReference type="ARBA" id="ARBA00000870"/>
    </source>
</evidence>
<evidence type="ECO:0000256" key="4">
    <source>
        <dbReference type="ARBA" id="ARBA00022670"/>
    </source>
</evidence>
<evidence type="ECO:0000256" key="3">
    <source>
        <dbReference type="ARBA" id="ARBA00022438"/>
    </source>
</evidence>
<evidence type="ECO:0000256" key="10">
    <source>
        <dbReference type="PIRSR" id="PIRSR037215-1"/>
    </source>
</evidence>
<dbReference type="Gene3D" id="3.40.630.10">
    <property type="entry name" value="Zn peptidases"/>
    <property type="match status" value="1"/>
</dbReference>
<dbReference type="InterPro" id="IPR002933">
    <property type="entry name" value="Peptidase_M20"/>
</dbReference>
<keyword evidence="14" id="KW-1185">Reference proteome</keyword>
<evidence type="ECO:0000313" key="14">
    <source>
        <dbReference type="Proteomes" id="UP000292927"/>
    </source>
</evidence>
<dbReference type="PANTHER" id="PTHR42994:SF1">
    <property type="entry name" value="PEPTIDASE T"/>
    <property type="match status" value="1"/>
</dbReference>